<gene>
    <name evidence="3" type="ORF">lpari_03013</name>
</gene>
<feature type="compositionally biased region" description="Polar residues" evidence="1">
    <location>
        <begin position="927"/>
        <end position="938"/>
    </location>
</feature>
<proteinExistence type="predicted"/>
<dbReference type="STRING" id="45071.Lpar_0815"/>
<keyword evidence="2" id="KW-0812">Transmembrane</keyword>
<feature type="compositionally biased region" description="Basic and acidic residues" evidence="1">
    <location>
        <begin position="905"/>
        <end position="923"/>
    </location>
</feature>
<dbReference type="PATRIC" id="fig|45071.6.peg.876"/>
<organism evidence="3 4">
    <name type="scientific">Legionella parisiensis</name>
    <dbReference type="NCBI Taxonomy" id="45071"/>
    <lineage>
        <taxon>Bacteria</taxon>
        <taxon>Pseudomonadati</taxon>
        <taxon>Pseudomonadota</taxon>
        <taxon>Gammaproteobacteria</taxon>
        <taxon>Legionellales</taxon>
        <taxon>Legionellaceae</taxon>
        <taxon>Legionella</taxon>
    </lineage>
</organism>
<keyword evidence="4" id="KW-1185">Reference proteome</keyword>
<evidence type="ECO:0000256" key="1">
    <source>
        <dbReference type="SAM" id="MobiDB-lite"/>
    </source>
</evidence>
<dbReference type="AlphaFoldDB" id="A0A1E5JN77"/>
<dbReference type="RefSeq" id="WP_058516715.1">
    <property type="nucleotide sequence ID" value="NZ_CAAAIE010000002.1"/>
</dbReference>
<comment type="caution">
    <text evidence="3">The sequence shown here is derived from an EMBL/GenBank/DDBJ whole genome shotgun (WGS) entry which is preliminary data.</text>
</comment>
<accession>A0A1E5JN77</accession>
<feature type="compositionally biased region" description="Polar residues" evidence="1">
    <location>
        <begin position="889"/>
        <end position="899"/>
    </location>
</feature>
<sequence length="938" mass="105507">MLNKEQLEARRAYIAQLIQKAKENALANPNALLFDPQGRVLIDVALPKDAEVLFKKGFPLDEQFSPSKVTTVSLDVTQDPELKALKLKYMHQYGLGAGSIRPLSKIQSNIIPLQQEYHFHLALASRTYGKVFEELFKKQLEPRKKLVEKELKAELKAKKADFDTSKIEYSLNQKFELEKDIARNEQGSSFNIREFREQFLAKYNEDYKEFLRRKEVKKDIIKRHSAPLKEEIVKERAKLEKQMAQAHQNAMIRLQPLIQAEFKKAFQAAKKDGQTLDEVRLIKELDKARKQIFAEAHSILMEEVVKVTGKRLSRKDFEKVKVKHLAEATTATANDILHTDGSLQQATWIAGTNNTAHERGIDTLADRQIVTIALDRDYVPSRLQIRTPSLDVKEDISKKAAINDVSVKLSSLATKYKIDEVVTGKKIDKDKPAIKAFTYNLHTAINDGLGDRNGNKQSEGARIILSGAHLYNKTQIEKSRHGEPKQHIPEANYSANPLCLVQNISVNGFGDSLGYGGNDLRTEATLMSEMAMLYNLVGENDTQMEKVKAVFDNYKEFLKKAPAHTDDDLFFSKSEEGKKAIKLIQEIKGAWKRPEEVKEKEDPVERAKAALKTMMANDLHHQHEYSKLIQALSVFIEEASISGCKSGNERAQAINGRVAILDHEAAHPPSHIFKIIDALAQADTPEKVLEQAPSLKQQLDEQYDQYLQSGVSLVSDVDQGASAKVNARKKIDDSLPWYKKVKIFFSNMNRNIAEESSLGHLSQSEAGNMQAHKELTKQMEESWEPKGLGKFLGKVGIFLNVITFPIGLILVTLPMYINYRSSSHAQERVNNAMKEYDPNIQVEEVREGIGPVVVEPSSSDQVYNPMYGIEKQEIGNPGGTWVETRSSKKSGSGVTSLQTHPPMDTGEHTTEAREKIQKIRTEVDSPANESGLSSQVTS</sequence>
<feature type="region of interest" description="Disordered" evidence="1">
    <location>
        <begin position="874"/>
        <end position="938"/>
    </location>
</feature>
<evidence type="ECO:0000256" key="2">
    <source>
        <dbReference type="SAM" id="Phobius"/>
    </source>
</evidence>
<evidence type="ECO:0000313" key="3">
    <source>
        <dbReference type="EMBL" id="OEH45962.1"/>
    </source>
</evidence>
<keyword evidence="2" id="KW-0472">Membrane</keyword>
<name>A0A1E5JN77_9GAMM</name>
<keyword evidence="2" id="KW-1133">Transmembrane helix</keyword>
<protein>
    <submittedName>
        <fullName evidence="3">Uncharacterized protein</fullName>
    </submittedName>
</protein>
<evidence type="ECO:0000313" key="4">
    <source>
        <dbReference type="Proteomes" id="UP000095229"/>
    </source>
</evidence>
<feature type="transmembrane region" description="Helical" evidence="2">
    <location>
        <begin position="795"/>
        <end position="817"/>
    </location>
</feature>
<dbReference type="EMBL" id="LSOG01000082">
    <property type="protein sequence ID" value="OEH45962.1"/>
    <property type="molecule type" value="Genomic_DNA"/>
</dbReference>
<dbReference type="Proteomes" id="UP000095229">
    <property type="component" value="Unassembled WGS sequence"/>
</dbReference>
<reference evidence="3 4" key="1">
    <citation type="submission" date="2016-02" db="EMBL/GenBank/DDBJ databases">
        <title>Secondary metabolites in Legionella.</title>
        <authorList>
            <person name="Tobias N.J."/>
            <person name="Bode H.B."/>
        </authorList>
    </citation>
    <scope>NUCLEOTIDE SEQUENCE [LARGE SCALE GENOMIC DNA]</scope>
    <source>
        <strain evidence="3 4">DSM 19216</strain>
    </source>
</reference>
<dbReference type="OrthoDB" id="5650266at2"/>